<dbReference type="InterPro" id="IPR052936">
    <property type="entry name" value="Jasmonate_Hydroxylase-like"/>
</dbReference>
<dbReference type="OrthoDB" id="9797060at2"/>
<dbReference type="SUPFAM" id="SSF54909">
    <property type="entry name" value="Dimeric alpha+beta barrel"/>
    <property type="match status" value="1"/>
</dbReference>
<evidence type="ECO:0000259" key="1">
    <source>
        <dbReference type="PROSITE" id="PS51725"/>
    </source>
</evidence>
<name>A0A8G2BGG2_9PROT</name>
<dbReference type="EMBL" id="FNBW01000004">
    <property type="protein sequence ID" value="SDF55029.1"/>
    <property type="molecule type" value="Genomic_DNA"/>
</dbReference>
<keyword evidence="2" id="KW-0503">Monooxygenase</keyword>
<accession>A0A8G2BGG2</accession>
<dbReference type="GO" id="GO:0004497">
    <property type="term" value="F:monooxygenase activity"/>
    <property type="evidence" value="ECO:0007669"/>
    <property type="project" value="UniProtKB-KW"/>
</dbReference>
<organism evidence="2 3">
    <name type="scientific">Thalassobaculum litoreum DSM 18839</name>
    <dbReference type="NCBI Taxonomy" id="1123362"/>
    <lineage>
        <taxon>Bacteria</taxon>
        <taxon>Pseudomonadati</taxon>
        <taxon>Pseudomonadota</taxon>
        <taxon>Alphaproteobacteria</taxon>
        <taxon>Rhodospirillales</taxon>
        <taxon>Thalassobaculaceae</taxon>
        <taxon>Thalassobaculum</taxon>
    </lineage>
</organism>
<dbReference type="AlphaFoldDB" id="A0A8G2BGG2"/>
<dbReference type="Pfam" id="PF03992">
    <property type="entry name" value="ABM"/>
    <property type="match status" value="1"/>
</dbReference>
<dbReference type="PROSITE" id="PS51725">
    <property type="entry name" value="ABM"/>
    <property type="match status" value="1"/>
</dbReference>
<keyword evidence="3" id="KW-1185">Reference proteome</keyword>
<comment type="caution">
    <text evidence="2">The sequence shown here is derived from an EMBL/GenBank/DDBJ whole genome shotgun (WGS) entry which is preliminary data.</text>
</comment>
<dbReference type="Proteomes" id="UP000198615">
    <property type="component" value="Unassembled WGS sequence"/>
</dbReference>
<sequence>MHVVIFEVEPKDGCRDSYFEMAAALRAELETVEGFISVERFESLVTPGKILSLSTWEDEAAIRRWRERSAHYAAQSAGRDSLFARYRIRVAEVSRDYDRETSPWRA</sequence>
<feature type="domain" description="ABM" evidence="1">
    <location>
        <begin position="2"/>
        <end position="90"/>
    </location>
</feature>
<reference evidence="2 3" key="1">
    <citation type="submission" date="2016-10" db="EMBL/GenBank/DDBJ databases">
        <authorList>
            <person name="Varghese N."/>
            <person name="Submissions S."/>
        </authorList>
    </citation>
    <scope>NUCLEOTIDE SEQUENCE [LARGE SCALE GENOMIC DNA]</scope>
    <source>
        <strain evidence="2 3">DSM 18839</strain>
    </source>
</reference>
<dbReference type="PANTHER" id="PTHR37811:SF2">
    <property type="entry name" value="ABM DOMAIN-CONTAINING PROTEIN"/>
    <property type="match status" value="1"/>
</dbReference>
<evidence type="ECO:0000313" key="2">
    <source>
        <dbReference type="EMBL" id="SDF55029.1"/>
    </source>
</evidence>
<protein>
    <submittedName>
        <fullName evidence="2">Heme-degrading monooxygenase HmoA</fullName>
    </submittedName>
</protein>
<proteinExistence type="predicted"/>
<evidence type="ECO:0000313" key="3">
    <source>
        <dbReference type="Proteomes" id="UP000198615"/>
    </source>
</evidence>
<dbReference type="PANTHER" id="PTHR37811">
    <property type="entry name" value="BLL5343 PROTEIN"/>
    <property type="match status" value="1"/>
</dbReference>
<dbReference type="InterPro" id="IPR007138">
    <property type="entry name" value="ABM_dom"/>
</dbReference>
<gene>
    <name evidence="2" type="ORF">SAMN05660686_01634</name>
</gene>
<dbReference type="RefSeq" id="WP_028793339.1">
    <property type="nucleotide sequence ID" value="NZ_FNBW01000004.1"/>
</dbReference>
<dbReference type="InterPro" id="IPR011008">
    <property type="entry name" value="Dimeric_a/b-barrel"/>
</dbReference>
<dbReference type="Gene3D" id="3.30.70.100">
    <property type="match status" value="1"/>
</dbReference>
<keyword evidence="2" id="KW-0560">Oxidoreductase</keyword>